<proteinExistence type="predicted"/>
<accession>A0A3N0W6T1</accession>
<dbReference type="AlphaFoldDB" id="A0A3N0W6T1"/>
<dbReference type="Proteomes" id="UP000269375">
    <property type="component" value="Unassembled WGS sequence"/>
</dbReference>
<sequence>MRILTKFKKNGAVFETFIELYCKTKDEYLFIDTYLIEQKFKNYLFFCIFAVRFLLKNNK</sequence>
<dbReference type="EMBL" id="RJTX01000001">
    <property type="protein sequence ID" value="ROH99838.1"/>
    <property type="molecule type" value="Genomic_DNA"/>
</dbReference>
<protein>
    <submittedName>
        <fullName evidence="1">Uncharacterized protein</fullName>
    </submittedName>
</protein>
<organism evidence="1 2">
    <name type="scientific">Chryseobacterium daecheongense</name>
    <dbReference type="NCBI Taxonomy" id="192389"/>
    <lineage>
        <taxon>Bacteria</taxon>
        <taxon>Pseudomonadati</taxon>
        <taxon>Bacteroidota</taxon>
        <taxon>Flavobacteriia</taxon>
        <taxon>Flavobacteriales</taxon>
        <taxon>Weeksellaceae</taxon>
        <taxon>Chryseobacterium group</taxon>
        <taxon>Chryseobacterium</taxon>
    </lineage>
</organism>
<name>A0A3N0W6T1_9FLAO</name>
<gene>
    <name evidence="1" type="ORF">EGI05_02825</name>
</gene>
<evidence type="ECO:0000313" key="2">
    <source>
        <dbReference type="Proteomes" id="UP000269375"/>
    </source>
</evidence>
<evidence type="ECO:0000313" key="1">
    <source>
        <dbReference type="EMBL" id="ROH99838.1"/>
    </source>
</evidence>
<reference evidence="2" key="1">
    <citation type="submission" date="2018-11" db="EMBL/GenBank/DDBJ databases">
        <title>Proposal to divide the Flavobacteriaceae and reorganize its genera based on Amino Acid Identity values calculated from whole genome sequences.</title>
        <authorList>
            <person name="Nicholson A.C."/>
            <person name="Gulvik C.A."/>
            <person name="Whitney A.M."/>
            <person name="Humrighouse B.W."/>
            <person name="Bell M."/>
            <person name="Holmes B."/>
            <person name="Steigerwalt A."/>
            <person name="Villarma A."/>
            <person name="Sheth M."/>
            <person name="Batra D."/>
            <person name="Pryor J."/>
            <person name="Bernardet J.-F."/>
            <person name="Hugo C."/>
            <person name="Kampfer P."/>
            <person name="Newman J."/>
            <person name="Mcquiston J.R."/>
        </authorList>
    </citation>
    <scope>NUCLEOTIDE SEQUENCE [LARGE SCALE GENOMIC DNA]</scope>
    <source>
        <strain evidence="2">DSM 15235</strain>
    </source>
</reference>
<comment type="caution">
    <text evidence="1">The sequence shown here is derived from an EMBL/GenBank/DDBJ whole genome shotgun (WGS) entry which is preliminary data.</text>
</comment>